<comment type="caution">
    <text evidence="1">The sequence shown here is derived from an EMBL/GenBank/DDBJ whole genome shotgun (WGS) entry which is preliminary data.</text>
</comment>
<name>A0ACA9R5K5_9GLOM</name>
<feature type="non-terminal residue" evidence="1">
    <location>
        <position position="1"/>
    </location>
</feature>
<dbReference type="Proteomes" id="UP000789702">
    <property type="component" value="Unassembled WGS sequence"/>
</dbReference>
<reference evidence="1" key="1">
    <citation type="submission" date="2021-06" db="EMBL/GenBank/DDBJ databases">
        <authorList>
            <person name="Kallberg Y."/>
            <person name="Tangrot J."/>
            <person name="Rosling A."/>
        </authorList>
    </citation>
    <scope>NUCLEOTIDE SEQUENCE</scope>
    <source>
        <strain evidence="1">IL203A</strain>
    </source>
</reference>
<evidence type="ECO:0000313" key="2">
    <source>
        <dbReference type="Proteomes" id="UP000789702"/>
    </source>
</evidence>
<dbReference type="EMBL" id="CAJVPU010060788">
    <property type="protein sequence ID" value="CAG8777567.1"/>
    <property type="molecule type" value="Genomic_DNA"/>
</dbReference>
<gene>
    <name evidence="1" type="ORF">DHETER_LOCUS16211</name>
</gene>
<proteinExistence type="predicted"/>
<organism evidence="1 2">
    <name type="scientific">Dentiscutata heterogama</name>
    <dbReference type="NCBI Taxonomy" id="1316150"/>
    <lineage>
        <taxon>Eukaryota</taxon>
        <taxon>Fungi</taxon>
        <taxon>Fungi incertae sedis</taxon>
        <taxon>Mucoromycota</taxon>
        <taxon>Glomeromycotina</taxon>
        <taxon>Glomeromycetes</taxon>
        <taxon>Diversisporales</taxon>
        <taxon>Gigasporaceae</taxon>
        <taxon>Dentiscutata</taxon>
    </lineage>
</organism>
<accession>A0ACA9R5K5</accession>
<sequence length="116" mass="13354">NYLGVALQSVRSSIWKVFSHERLPLLKSTASATEILWWKKSLQVNDCYHTLFEQNSEEVFWISIIAKSAFSIVAVPTLTNHHCAFTLAMCDILLNPQSKSVMCKDKFMKHQMSQYL</sequence>
<protein>
    <submittedName>
        <fullName evidence="1">2516_t:CDS:1</fullName>
    </submittedName>
</protein>
<keyword evidence="2" id="KW-1185">Reference proteome</keyword>
<feature type="non-terminal residue" evidence="1">
    <location>
        <position position="116"/>
    </location>
</feature>
<evidence type="ECO:0000313" key="1">
    <source>
        <dbReference type="EMBL" id="CAG8777567.1"/>
    </source>
</evidence>